<keyword evidence="7" id="KW-0998">Cell outer membrane</keyword>
<evidence type="ECO:0000256" key="7">
    <source>
        <dbReference type="ARBA" id="ARBA00023237"/>
    </source>
</evidence>
<dbReference type="EMBL" id="FNUT01000004">
    <property type="protein sequence ID" value="SEF97757.1"/>
    <property type="molecule type" value="Genomic_DNA"/>
</dbReference>
<keyword evidence="6" id="KW-0472">Membrane</keyword>
<proteinExistence type="inferred from homology"/>
<dbReference type="GO" id="GO:0015483">
    <property type="term" value="F:long-chain fatty acid transporting porin activity"/>
    <property type="evidence" value="ECO:0007669"/>
    <property type="project" value="TreeGrafter"/>
</dbReference>
<evidence type="ECO:0000256" key="6">
    <source>
        <dbReference type="ARBA" id="ARBA00023136"/>
    </source>
</evidence>
<dbReference type="PANTHER" id="PTHR35093">
    <property type="entry name" value="OUTER MEMBRANE PROTEIN NMB0088-RELATED"/>
    <property type="match status" value="1"/>
</dbReference>
<feature type="chain" id="PRO_5009288245" description="Outer membrane protein transport protein (OMPP1/FadL/TodX)" evidence="8">
    <location>
        <begin position="23"/>
        <end position="518"/>
    </location>
</feature>
<evidence type="ECO:0000256" key="2">
    <source>
        <dbReference type="ARBA" id="ARBA00008163"/>
    </source>
</evidence>
<sequence length="518" mass="57931">MKSKLLVLSCLALSFGYQQTKAQTLTDNAFTISRDLNSGTARFKAMGGVNTALGGDISSISGNPAGLGFYGQSDVSVTVGYFNSQNKAEYFGNSTTMNNGKFGIENAGVVIHYPTYNNTDFGWKNFNFGISLDRQNNFNDYLKYSGTNTESTILHEFTELMEATPSFGSEFMGSYLVDRKLGENGYYFPTVLEADPKNQQYENEITGQKYQTSISFGANYSNKFYIGAKVGIVSLNYDSKKTNFEKGWTKTAEEIRRENPQSNFGKPGTVENGYTDLSYDLTDIRDVKIKGVGANFGIGMFFKPTWDWNIGVNITSPTWTEVQEEAYIETIVDYYRTENSSETVKPGYGSPVENPVYDYAIVTPWKTSVGFTKFFGRGLLSADVEYVNYQSIKYRETVQDPDYNFENSENYKIEDTYKGAFNLNVGGEVLITDRLAARAGFRLLSSPYKGSETSDYIYSAGLGYVISKSFYVDLTGMMYKSLSFQHNPYWIENNQIPLPTANVKNTMSNAVLTIGAKF</sequence>
<evidence type="ECO:0000256" key="3">
    <source>
        <dbReference type="ARBA" id="ARBA00022452"/>
    </source>
</evidence>
<evidence type="ECO:0000256" key="8">
    <source>
        <dbReference type="SAM" id="SignalP"/>
    </source>
</evidence>
<dbReference type="SUPFAM" id="SSF56935">
    <property type="entry name" value="Porins"/>
    <property type="match status" value="1"/>
</dbReference>
<feature type="signal peptide" evidence="8">
    <location>
        <begin position="1"/>
        <end position="22"/>
    </location>
</feature>
<comment type="similarity">
    <text evidence="2">Belongs to the OmpP1/FadL family.</text>
</comment>
<dbReference type="Gene3D" id="2.40.160.60">
    <property type="entry name" value="Outer membrane protein transport protein (OMPP1/FadL/TodX)"/>
    <property type="match status" value="1"/>
</dbReference>
<dbReference type="GO" id="GO:0009279">
    <property type="term" value="C:cell outer membrane"/>
    <property type="evidence" value="ECO:0007669"/>
    <property type="project" value="UniProtKB-SubCell"/>
</dbReference>
<keyword evidence="4" id="KW-0812">Transmembrane</keyword>
<accession>A0A1H5WG22</accession>
<comment type="subcellular location">
    <subcellularLocation>
        <location evidence="1">Cell outer membrane</location>
        <topology evidence="1">Multi-pass membrane protein</topology>
    </subcellularLocation>
</comment>
<evidence type="ECO:0008006" key="11">
    <source>
        <dbReference type="Google" id="ProtNLM"/>
    </source>
</evidence>
<dbReference type="PANTHER" id="PTHR35093:SF8">
    <property type="entry name" value="OUTER MEMBRANE PROTEIN NMB0088-RELATED"/>
    <property type="match status" value="1"/>
</dbReference>
<dbReference type="InterPro" id="IPR005017">
    <property type="entry name" value="OMPP1/FadL/TodX"/>
</dbReference>
<gene>
    <name evidence="9" type="ORF">SAMN05421877_10424</name>
</gene>
<organism evidence="9 10">
    <name type="scientific">Sphingobacterium lactis</name>
    <dbReference type="NCBI Taxonomy" id="797291"/>
    <lineage>
        <taxon>Bacteria</taxon>
        <taxon>Pseudomonadati</taxon>
        <taxon>Bacteroidota</taxon>
        <taxon>Sphingobacteriia</taxon>
        <taxon>Sphingobacteriales</taxon>
        <taxon>Sphingobacteriaceae</taxon>
        <taxon>Sphingobacterium</taxon>
    </lineage>
</organism>
<dbReference type="RefSeq" id="WP_103905690.1">
    <property type="nucleotide sequence ID" value="NZ_CP049246.1"/>
</dbReference>
<dbReference type="Proteomes" id="UP000236731">
    <property type="component" value="Unassembled WGS sequence"/>
</dbReference>
<evidence type="ECO:0000313" key="9">
    <source>
        <dbReference type="EMBL" id="SEF97757.1"/>
    </source>
</evidence>
<evidence type="ECO:0000313" key="10">
    <source>
        <dbReference type="Proteomes" id="UP000236731"/>
    </source>
</evidence>
<keyword evidence="5 8" id="KW-0732">Signal</keyword>
<dbReference type="AlphaFoldDB" id="A0A1H5WG22"/>
<evidence type="ECO:0000256" key="5">
    <source>
        <dbReference type="ARBA" id="ARBA00022729"/>
    </source>
</evidence>
<keyword evidence="3" id="KW-1134">Transmembrane beta strand</keyword>
<evidence type="ECO:0000256" key="4">
    <source>
        <dbReference type="ARBA" id="ARBA00022692"/>
    </source>
</evidence>
<name>A0A1H5WG22_9SPHI</name>
<keyword evidence="10" id="KW-1185">Reference proteome</keyword>
<dbReference type="OrthoDB" id="9765571at2"/>
<protein>
    <recommendedName>
        <fullName evidence="11">Outer membrane protein transport protein (OMPP1/FadL/TodX)</fullName>
    </recommendedName>
</protein>
<evidence type="ECO:0000256" key="1">
    <source>
        <dbReference type="ARBA" id="ARBA00004571"/>
    </source>
</evidence>
<reference evidence="10" key="1">
    <citation type="submission" date="2016-10" db="EMBL/GenBank/DDBJ databases">
        <authorList>
            <person name="Varghese N."/>
            <person name="Submissions S."/>
        </authorList>
    </citation>
    <scope>NUCLEOTIDE SEQUENCE [LARGE SCALE GENOMIC DNA]</scope>
    <source>
        <strain evidence="10">DSM 22361</strain>
    </source>
</reference>